<dbReference type="EMBL" id="BORW01000071">
    <property type="protein sequence ID" value="GIO70443.1"/>
    <property type="molecule type" value="Genomic_DNA"/>
</dbReference>
<reference evidence="1 2" key="1">
    <citation type="submission" date="2021-03" db="EMBL/GenBank/DDBJ databases">
        <title>Antimicrobial resistance genes in bacteria isolated from Japanese honey, and their potential for conferring macrolide and lincosamide resistance in the American foulbrood pathogen Paenibacillus larvae.</title>
        <authorList>
            <person name="Okamoto M."/>
            <person name="Kumagai M."/>
            <person name="Kanamori H."/>
            <person name="Takamatsu D."/>
        </authorList>
    </citation>
    <scope>NUCLEOTIDE SEQUENCE [LARGE SCALE GENOMIC DNA]</scope>
    <source>
        <strain evidence="1 2">J21TS3</strain>
    </source>
</reference>
<evidence type="ECO:0000313" key="2">
    <source>
        <dbReference type="Proteomes" id="UP000680638"/>
    </source>
</evidence>
<comment type="caution">
    <text evidence="1">The sequence shown here is derived from an EMBL/GenBank/DDBJ whole genome shotgun (WGS) entry which is preliminary data.</text>
</comment>
<sequence length="46" mass="5233">MPVTTDGACAWSVKIVPLLFKRISLRWVHAYVPTIGVFLDQVQNYV</sequence>
<keyword evidence="2" id="KW-1185">Reference proteome</keyword>
<gene>
    <name evidence="1" type="ORF">J21TS3_52640</name>
</gene>
<organism evidence="1 2">
    <name type="scientific">Paenibacillus cookii</name>
    <dbReference type="NCBI Taxonomy" id="157839"/>
    <lineage>
        <taxon>Bacteria</taxon>
        <taxon>Bacillati</taxon>
        <taxon>Bacillota</taxon>
        <taxon>Bacilli</taxon>
        <taxon>Bacillales</taxon>
        <taxon>Paenibacillaceae</taxon>
        <taxon>Paenibacillus</taxon>
    </lineage>
</organism>
<evidence type="ECO:0000313" key="1">
    <source>
        <dbReference type="EMBL" id="GIO70443.1"/>
    </source>
</evidence>
<proteinExistence type="predicted"/>
<name>A0ABQ4M5K6_9BACL</name>
<accession>A0ABQ4M5K6</accession>
<protein>
    <submittedName>
        <fullName evidence="1">Uncharacterized protein</fullName>
    </submittedName>
</protein>
<dbReference type="Proteomes" id="UP000680638">
    <property type="component" value="Unassembled WGS sequence"/>
</dbReference>